<dbReference type="SMART" id="SM00130">
    <property type="entry name" value="KR"/>
    <property type="match status" value="1"/>
</dbReference>
<evidence type="ECO:0000256" key="2">
    <source>
        <dbReference type="ARBA" id="ARBA00022525"/>
    </source>
</evidence>
<dbReference type="PRINTS" id="PR00722">
    <property type="entry name" value="CHYMOTRYPSIN"/>
</dbReference>
<evidence type="ECO:0000256" key="5">
    <source>
        <dbReference type="ARBA" id="ARBA00022670"/>
    </source>
</evidence>
<reference evidence="26" key="2">
    <citation type="submission" date="2025-08" db="UniProtKB">
        <authorList>
            <consortium name="Ensembl"/>
        </authorList>
    </citation>
    <scope>IDENTIFICATION</scope>
</reference>
<dbReference type="InterPro" id="IPR038178">
    <property type="entry name" value="Kringle_sf"/>
</dbReference>
<feature type="compositionally biased region" description="Basic residues" evidence="19">
    <location>
        <begin position="334"/>
        <end position="350"/>
    </location>
</feature>
<dbReference type="GO" id="GO:1901701">
    <property type="term" value="P:cellular response to oxygen-containing compound"/>
    <property type="evidence" value="ECO:0007669"/>
    <property type="project" value="UniProtKB-ARBA"/>
</dbReference>
<dbReference type="PROSITE" id="PS50026">
    <property type="entry name" value="EGF_3"/>
    <property type="match status" value="2"/>
</dbReference>
<dbReference type="GeneTree" id="ENSGT00940000159778"/>
<dbReference type="PROSITE" id="PS00135">
    <property type="entry name" value="TRYPSIN_SER"/>
    <property type="match status" value="1"/>
</dbReference>
<evidence type="ECO:0000256" key="6">
    <source>
        <dbReference type="ARBA" id="ARBA00022729"/>
    </source>
</evidence>
<keyword evidence="3 15" id="KW-0245">EGF-like domain</keyword>
<dbReference type="SUPFAM" id="SSF57440">
    <property type="entry name" value="Kringle-like"/>
    <property type="match status" value="2"/>
</dbReference>
<keyword evidence="8 18" id="KW-0378">Hydrolase</keyword>
<feature type="disulfide bond" evidence="15">
    <location>
        <begin position="199"/>
        <end position="216"/>
    </location>
</feature>
<dbReference type="InterPro" id="IPR000001">
    <property type="entry name" value="Kringle"/>
</dbReference>
<feature type="domain" description="Peptidase S1" evidence="23">
    <location>
        <begin position="357"/>
        <end position="593"/>
    </location>
</feature>
<dbReference type="PROSITE" id="PS50070">
    <property type="entry name" value="KRINGLE_2"/>
    <property type="match status" value="1"/>
</dbReference>
<dbReference type="SUPFAM" id="SSF57196">
    <property type="entry name" value="EGF/Laminin"/>
    <property type="match status" value="1"/>
</dbReference>
<dbReference type="InterPro" id="IPR018056">
    <property type="entry name" value="Kringle_CS"/>
</dbReference>
<dbReference type="Gene3D" id="2.10.25.10">
    <property type="entry name" value="Laminin"/>
    <property type="match status" value="2"/>
</dbReference>
<dbReference type="InterPro" id="IPR050127">
    <property type="entry name" value="Serine_Proteases_S1"/>
</dbReference>
<evidence type="ECO:0000256" key="17">
    <source>
        <dbReference type="PROSITE-ProRule" id="PRU00479"/>
    </source>
</evidence>
<evidence type="ECO:0000256" key="12">
    <source>
        <dbReference type="ARBA" id="ARBA00023180"/>
    </source>
</evidence>
<feature type="domain" description="EGF-like" evidence="21">
    <location>
        <begin position="190"/>
        <end position="228"/>
    </location>
</feature>
<organism evidence="26 27">
    <name type="scientific">Denticeps clupeoides</name>
    <name type="common">denticle herring</name>
    <dbReference type="NCBI Taxonomy" id="299321"/>
    <lineage>
        <taxon>Eukaryota</taxon>
        <taxon>Metazoa</taxon>
        <taxon>Chordata</taxon>
        <taxon>Craniata</taxon>
        <taxon>Vertebrata</taxon>
        <taxon>Euteleostomi</taxon>
        <taxon>Actinopterygii</taxon>
        <taxon>Neopterygii</taxon>
        <taxon>Teleostei</taxon>
        <taxon>Clupei</taxon>
        <taxon>Clupeiformes</taxon>
        <taxon>Denticipitoidei</taxon>
        <taxon>Denticipitidae</taxon>
        <taxon>Denticeps</taxon>
    </lineage>
</organism>
<dbReference type="SMART" id="SM00059">
    <property type="entry name" value="FN2"/>
    <property type="match status" value="1"/>
</dbReference>
<evidence type="ECO:0000259" key="22">
    <source>
        <dbReference type="PROSITE" id="PS50070"/>
    </source>
</evidence>
<dbReference type="PANTHER" id="PTHR24264">
    <property type="entry name" value="TRYPSIN-RELATED"/>
    <property type="match status" value="1"/>
</dbReference>
<name>A0AAY4DFW6_9TELE</name>
<dbReference type="Pfam" id="PF00039">
    <property type="entry name" value="fn1"/>
    <property type="match status" value="1"/>
</dbReference>
<dbReference type="PROSITE" id="PS01186">
    <property type="entry name" value="EGF_2"/>
    <property type="match status" value="2"/>
</dbReference>
<feature type="disulfide bond" evidence="15">
    <location>
        <begin position="218"/>
        <end position="227"/>
    </location>
</feature>
<sequence>MELLAAPPLLLLLLTAGVLDARTRMFPPGHEILPSRDAIRGSHKVLTTDGRECKFPFLLGGTLHRQCISISSPWPWCSLTHNFDRDRQWGYCHTEERHPNVVVPVAIREADPCEGNPCRNGGLCTRAPYNHSFECSCPDGYTGRWCEKKKCFEEVHLRHYDSGESWGRVHHRNVELCTCLDGKVSCESTRYTACSWNPCENGGTCRIIEATGEEVCACKMGYSGPFCSITLEAQCYEGNGTQYRGTANTTISGARCMPWNSDLLFNKLNMAAMQGADLKGLGEHAYCRNPDGDSRPWCYVMNNRVATWEHCDIPPCTTNTSFRHVATPAPKAPPTRKPRKPPSCGTRHKKRIPRGRILGGTATLPGSHPWMAAIYIGDSFCAGSMVASCWVVSAAHCFYRNPLLSTIKVVLGQHEFNHTGPNTWTFGVEKYIFPEQYNQFNPTVNDIVLVKLQKKDGRCARRNQFVRPICLPETNTTFPDYYCCQITGWGHRQEKGQTYNSLMEGVVGIIPFEWCSHPKVYGSEIRPGMLCAGNNGCVDACQGDSGGPLACVKDGVSVLYGVISWGEGCGRSSKPGVYTSVPKYMSWINSVMRRRS</sequence>
<keyword evidence="12" id="KW-0325">Glycoprotein</keyword>
<evidence type="ECO:0000256" key="15">
    <source>
        <dbReference type="PROSITE-ProRule" id="PRU00076"/>
    </source>
</evidence>
<dbReference type="Gene3D" id="2.40.20.10">
    <property type="entry name" value="Plasminogen Kringle 4"/>
    <property type="match status" value="1"/>
</dbReference>
<feature type="domain" description="Fibronectin type-II" evidence="25">
    <location>
        <begin position="48"/>
        <end position="94"/>
    </location>
</feature>
<feature type="signal peptide" evidence="20">
    <location>
        <begin position="1"/>
        <end position="21"/>
    </location>
</feature>
<dbReference type="InterPro" id="IPR036943">
    <property type="entry name" value="FN_type2_sf"/>
</dbReference>
<feature type="disulfide bond" evidence="15">
    <location>
        <begin position="137"/>
        <end position="146"/>
    </location>
</feature>
<dbReference type="InterPro" id="IPR001314">
    <property type="entry name" value="Peptidase_S1A"/>
</dbReference>
<dbReference type="Pfam" id="PF00089">
    <property type="entry name" value="Trypsin"/>
    <property type="match status" value="1"/>
</dbReference>
<dbReference type="InterPro" id="IPR018114">
    <property type="entry name" value="TRYPSIN_HIS"/>
</dbReference>
<dbReference type="Pfam" id="PF00008">
    <property type="entry name" value="EGF"/>
    <property type="match status" value="1"/>
</dbReference>
<keyword evidence="4 16" id="KW-0420">Kringle</keyword>
<gene>
    <name evidence="26" type="primary">HGFAC</name>
</gene>
<keyword evidence="9 18" id="KW-0720">Serine protease</keyword>
<feature type="region of interest" description="Disordered" evidence="19">
    <location>
        <begin position="324"/>
        <end position="350"/>
    </location>
</feature>
<dbReference type="SMART" id="SM00058">
    <property type="entry name" value="FN1"/>
    <property type="match status" value="1"/>
</dbReference>
<proteinExistence type="predicted"/>
<dbReference type="CDD" id="cd00190">
    <property type="entry name" value="Tryp_SPc"/>
    <property type="match status" value="1"/>
</dbReference>
<dbReference type="GO" id="GO:0005509">
    <property type="term" value="F:calcium ion binding"/>
    <property type="evidence" value="ECO:0007669"/>
    <property type="project" value="InterPro"/>
</dbReference>
<dbReference type="Gene3D" id="2.40.10.10">
    <property type="entry name" value="Trypsin-like serine proteases"/>
    <property type="match status" value="1"/>
</dbReference>
<dbReference type="InterPro" id="IPR000742">
    <property type="entry name" value="EGF"/>
</dbReference>
<dbReference type="SMART" id="SM00020">
    <property type="entry name" value="Tryp_SPc"/>
    <property type="match status" value="1"/>
</dbReference>
<keyword evidence="11 15" id="KW-1015">Disulfide bond</keyword>
<dbReference type="GO" id="GO:0033993">
    <property type="term" value="P:response to lipid"/>
    <property type="evidence" value="ECO:0007669"/>
    <property type="project" value="UniProtKB-ARBA"/>
</dbReference>
<reference evidence="26" key="3">
    <citation type="submission" date="2025-09" db="UniProtKB">
        <authorList>
            <consortium name="Ensembl"/>
        </authorList>
    </citation>
    <scope>IDENTIFICATION</scope>
</reference>
<dbReference type="InterPro" id="IPR001254">
    <property type="entry name" value="Trypsin_dom"/>
</dbReference>
<evidence type="ECO:0000256" key="9">
    <source>
        <dbReference type="ARBA" id="ARBA00022825"/>
    </source>
</evidence>
<evidence type="ECO:0000259" key="21">
    <source>
        <dbReference type="PROSITE" id="PS50026"/>
    </source>
</evidence>
<evidence type="ECO:0000256" key="3">
    <source>
        <dbReference type="ARBA" id="ARBA00022536"/>
    </source>
</evidence>
<dbReference type="SUPFAM" id="SSF57603">
    <property type="entry name" value="FnI-like domain"/>
    <property type="match status" value="1"/>
</dbReference>
<dbReference type="FunFam" id="2.10.25.10:FF:000173">
    <property type="entry name" value="Neurogenic locus notch protein 2"/>
    <property type="match status" value="1"/>
</dbReference>
<dbReference type="SMART" id="SM00181">
    <property type="entry name" value="EGF"/>
    <property type="match status" value="2"/>
</dbReference>
<protein>
    <recommendedName>
        <fullName evidence="14">trypsin</fullName>
        <ecNumber evidence="14">3.4.21.4</ecNumber>
    </recommendedName>
</protein>
<comment type="catalytic activity">
    <reaction evidence="13">
        <text>Preferential cleavage: Arg-|-Xaa, Lys-|-Xaa.</text>
        <dbReference type="EC" id="3.4.21.4"/>
    </reaction>
</comment>
<dbReference type="GO" id="GO:0031638">
    <property type="term" value="P:zymogen activation"/>
    <property type="evidence" value="ECO:0007669"/>
    <property type="project" value="TreeGrafter"/>
</dbReference>
<dbReference type="PRINTS" id="PR00018">
    <property type="entry name" value="KRINGLE"/>
</dbReference>
<keyword evidence="6 20" id="KW-0732">Signal</keyword>
<evidence type="ECO:0000256" key="1">
    <source>
        <dbReference type="ARBA" id="ARBA00004239"/>
    </source>
</evidence>
<evidence type="ECO:0000259" key="24">
    <source>
        <dbReference type="PROSITE" id="PS51091"/>
    </source>
</evidence>
<dbReference type="FunFam" id="2.40.20.10:FF:000001">
    <property type="entry name" value="Urokinase-type plasminogen activator"/>
    <property type="match status" value="1"/>
</dbReference>
<keyword evidence="10" id="KW-0865">Zymogen</keyword>
<evidence type="ECO:0000259" key="23">
    <source>
        <dbReference type="PROSITE" id="PS50240"/>
    </source>
</evidence>
<feature type="domain" description="EGF-like" evidence="21">
    <location>
        <begin position="109"/>
        <end position="147"/>
    </location>
</feature>
<dbReference type="PROSITE" id="PS51091">
    <property type="entry name" value="FN1_2"/>
    <property type="match status" value="1"/>
</dbReference>
<feature type="domain" description="Fibronectin type-I" evidence="24">
    <location>
        <begin position="149"/>
        <end position="189"/>
    </location>
</feature>
<dbReference type="EC" id="3.4.21.4" evidence="14"/>
<feature type="disulfide bond" evidence="15">
    <location>
        <begin position="118"/>
        <end position="135"/>
    </location>
</feature>
<evidence type="ECO:0000256" key="10">
    <source>
        <dbReference type="ARBA" id="ARBA00023145"/>
    </source>
</evidence>
<dbReference type="CDD" id="cd00108">
    <property type="entry name" value="KR"/>
    <property type="match status" value="1"/>
</dbReference>
<dbReference type="Gene3D" id="2.10.10.10">
    <property type="entry name" value="Fibronectin, type II, collagen-binding"/>
    <property type="match status" value="1"/>
</dbReference>
<comment type="caution">
    <text evidence="17">Lacks conserved residue(s) required for the propagation of feature annotation.</text>
</comment>
<evidence type="ECO:0000256" key="7">
    <source>
        <dbReference type="ARBA" id="ARBA00022737"/>
    </source>
</evidence>
<dbReference type="CDD" id="cd00062">
    <property type="entry name" value="FN2"/>
    <property type="match status" value="1"/>
</dbReference>
<dbReference type="PROSITE" id="PS00134">
    <property type="entry name" value="TRYPSIN_HIS"/>
    <property type="match status" value="1"/>
</dbReference>
<dbReference type="InterPro" id="IPR000083">
    <property type="entry name" value="Fibronectin_type1"/>
</dbReference>
<dbReference type="PANTHER" id="PTHR24264:SF43">
    <property type="entry name" value="HEPATOCYTE GROWTH FACTOR ACTIVATOR"/>
    <property type="match status" value="1"/>
</dbReference>
<dbReference type="RefSeq" id="XP_028841046.1">
    <property type="nucleotide sequence ID" value="XM_028985213.1"/>
</dbReference>
<dbReference type="SUPFAM" id="SSF50494">
    <property type="entry name" value="Trypsin-like serine proteases"/>
    <property type="match status" value="1"/>
</dbReference>
<dbReference type="SMART" id="SM00179">
    <property type="entry name" value="EGF_CA"/>
    <property type="match status" value="1"/>
</dbReference>
<evidence type="ECO:0000313" key="27">
    <source>
        <dbReference type="Proteomes" id="UP000694580"/>
    </source>
</evidence>
<dbReference type="GO" id="GO:0004252">
    <property type="term" value="F:serine-type endopeptidase activity"/>
    <property type="evidence" value="ECO:0007669"/>
    <property type="project" value="UniProtKB-EC"/>
</dbReference>
<evidence type="ECO:0000259" key="25">
    <source>
        <dbReference type="PROSITE" id="PS51092"/>
    </source>
</evidence>
<keyword evidence="7" id="KW-0677">Repeat</keyword>
<dbReference type="GO" id="GO:0005615">
    <property type="term" value="C:extracellular space"/>
    <property type="evidence" value="ECO:0007669"/>
    <property type="project" value="TreeGrafter"/>
</dbReference>
<dbReference type="Ensembl" id="ENSDCDT00010054536.1">
    <property type="protein sequence ID" value="ENSDCDP00010044435.1"/>
    <property type="gene ID" value="ENSDCDG00010027501.1"/>
</dbReference>
<dbReference type="GO" id="GO:0007596">
    <property type="term" value="P:blood coagulation"/>
    <property type="evidence" value="ECO:0007669"/>
    <property type="project" value="TreeGrafter"/>
</dbReference>
<evidence type="ECO:0000256" key="18">
    <source>
        <dbReference type="RuleBase" id="RU363034"/>
    </source>
</evidence>
<evidence type="ECO:0000256" key="13">
    <source>
        <dbReference type="ARBA" id="ARBA00036320"/>
    </source>
</evidence>
<dbReference type="GeneID" id="114793449"/>
<dbReference type="InterPro" id="IPR000562">
    <property type="entry name" value="FN_type2_dom"/>
</dbReference>
<dbReference type="CDD" id="cd00061">
    <property type="entry name" value="FN1"/>
    <property type="match status" value="1"/>
</dbReference>
<evidence type="ECO:0000256" key="4">
    <source>
        <dbReference type="ARBA" id="ARBA00022572"/>
    </source>
</evidence>
<evidence type="ECO:0000256" key="11">
    <source>
        <dbReference type="ARBA" id="ARBA00023157"/>
    </source>
</evidence>
<dbReference type="InterPro" id="IPR043504">
    <property type="entry name" value="Peptidase_S1_PA_chymotrypsin"/>
</dbReference>
<dbReference type="Pfam" id="PF00040">
    <property type="entry name" value="fn2"/>
    <property type="match status" value="1"/>
</dbReference>
<dbReference type="PROSITE" id="PS51092">
    <property type="entry name" value="FN2_2"/>
    <property type="match status" value="1"/>
</dbReference>
<feature type="domain" description="Kringle" evidence="22">
    <location>
        <begin position="234"/>
        <end position="316"/>
    </location>
</feature>
<evidence type="ECO:0000256" key="20">
    <source>
        <dbReference type="SAM" id="SignalP"/>
    </source>
</evidence>
<evidence type="ECO:0000256" key="14">
    <source>
        <dbReference type="ARBA" id="ARBA00038868"/>
    </source>
</evidence>
<comment type="subcellular location">
    <subcellularLocation>
        <location evidence="1">Secreted</location>
        <location evidence="1">Extracellular space</location>
    </subcellularLocation>
</comment>
<dbReference type="AlphaFoldDB" id="A0AAY4DFW6"/>
<keyword evidence="2" id="KW-0964">Secreted</keyword>
<dbReference type="Pfam" id="PF00051">
    <property type="entry name" value="Kringle"/>
    <property type="match status" value="1"/>
</dbReference>
<dbReference type="InterPro" id="IPR013806">
    <property type="entry name" value="Kringle-like"/>
</dbReference>
<dbReference type="FunFam" id="2.40.10.10:FF:000003">
    <property type="entry name" value="Transmembrane serine protease 3"/>
    <property type="match status" value="1"/>
</dbReference>
<dbReference type="InterPro" id="IPR009003">
    <property type="entry name" value="Peptidase_S1_PA"/>
</dbReference>
<evidence type="ECO:0000313" key="26">
    <source>
        <dbReference type="Ensembl" id="ENSDCDP00010044435.1"/>
    </source>
</evidence>
<accession>A0AAY4DFW6</accession>
<dbReference type="CDD" id="cd00054">
    <property type="entry name" value="EGF_CA"/>
    <property type="match status" value="1"/>
</dbReference>
<evidence type="ECO:0000256" key="16">
    <source>
        <dbReference type="PROSITE-ProRule" id="PRU00121"/>
    </source>
</evidence>
<keyword evidence="27" id="KW-1185">Reference proteome</keyword>
<feature type="chain" id="PRO_5044276113" description="trypsin" evidence="20">
    <location>
        <begin position="22"/>
        <end position="596"/>
    </location>
</feature>
<evidence type="ECO:0000256" key="19">
    <source>
        <dbReference type="SAM" id="MobiDB-lite"/>
    </source>
</evidence>
<dbReference type="PROSITE" id="PS00022">
    <property type="entry name" value="EGF_1"/>
    <property type="match status" value="2"/>
</dbReference>
<dbReference type="InterPro" id="IPR033116">
    <property type="entry name" value="TRYPSIN_SER"/>
</dbReference>
<reference evidence="26 27" key="1">
    <citation type="submission" date="2020-06" db="EMBL/GenBank/DDBJ databases">
        <authorList>
            <consortium name="Wellcome Sanger Institute Data Sharing"/>
        </authorList>
    </citation>
    <scope>NUCLEOTIDE SEQUENCE [LARGE SCALE GENOMIC DNA]</scope>
</reference>
<evidence type="ECO:0000256" key="8">
    <source>
        <dbReference type="ARBA" id="ARBA00022801"/>
    </source>
</evidence>
<dbReference type="PROSITE" id="PS50240">
    <property type="entry name" value="TRYPSIN_DOM"/>
    <property type="match status" value="1"/>
</dbReference>
<dbReference type="Proteomes" id="UP000694580">
    <property type="component" value="Chromosome 1"/>
</dbReference>
<keyword evidence="5 18" id="KW-0645">Protease</keyword>
<dbReference type="PROSITE" id="PS01253">
    <property type="entry name" value="FN1_1"/>
    <property type="match status" value="1"/>
</dbReference>
<dbReference type="InterPro" id="IPR001881">
    <property type="entry name" value="EGF-like_Ca-bd_dom"/>
</dbReference>
<dbReference type="PROSITE" id="PS00021">
    <property type="entry name" value="KRINGLE_1"/>
    <property type="match status" value="1"/>
</dbReference>